<keyword evidence="2 8" id="KW-0808">Transferase</keyword>
<comment type="similarity">
    <text evidence="8">Belongs to the P-Pant transferase superfamily. AcpS family.</text>
</comment>
<keyword evidence="6 8" id="KW-0443">Lipid metabolism</keyword>
<dbReference type="Proteomes" id="UP000247922">
    <property type="component" value="Unassembled WGS sequence"/>
</dbReference>
<dbReference type="AlphaFoldDB" id="A0A2V3W7N1"/>
<evidence type="ECO:0000313" key="11">
    <source>
        <dbReference type="Proteomes" id="UP000247922"/>
    </source>
</evidence>
<sequence length="122" mass="13744">MIVGIGIDIIELKRIRLALERNPRFEEKILSETERVNYLTLKSRKRQVEFLAGRFAAKEALGKALGTGLGALRFSDITIANDGLGKPVLRFRTEEGLNSHLSISHSNDYAVAEVILERCDRY</sequence>
<gene>
    <name evidence="8" type="primary">acpS</name>
    <name evidence="10" type="ORF">DES38_11025</name>
</gene>
<dbReference type="InterPro" id="IPR002582">
    <property type="entry name" value="ACPS"/>
</dbReference>
<comment type="cofactor">
    <cofactor evidence="8">
        <name>Mg(2+)</name>
        <dbReference type="ChEBI" id="CHEBI:18420"/>
    </cofactor>
</comment>
<evidence type="ECO:0000256" key="6">
    <source>
        <dbReference type="ARBA" id="ARBA00023098"/>
    </source>
</evidence>
<protein>
    <recommendedName>
        <fullName evidence="8">Holo-[acyl-carrier-protein] synthase</fullName>
        <shortName evidence="8">Holo-ACP synthase</shortName>
        <ecNumber evidence="8">2.7.8.7</ecNumber>
    </recommendedName>
    <alternativeName>
        <fullName evidence="8">4'-phosphopantetheinyl transferase AcpS</fullName>
    </alternativeName>
</protein>
<dbReference type="Gene3D" id="3.90.470.20">
    <property type="entry name" value="4'-phosphopantetheinyl transferase domain"/>
    <property type="match status" value="1"/>
</dbReference>
<evidence type="ECO:0000313" key="10">
    <source>
        <dbReference type="EMBL" id="PXW89164.1"/>
    </source>
</evidence>
<evidence type="ECO:0000256" key="3">
    <source>
        <dbReference type="ARBA" id="ARBA00022723"/>
    </source>
</evidence>
<comment type="catalytic activity">
    <reaction evidence="8">
        <text>apo-[ACP] + CoA = holo-[ACP] + adenosine 3',5'-bisphosphate + H(+)</text>
        <dbReference type="Rhea" id="RHEA:12068"/>
        <dbReference type="Rhea" id="RHEA-COMP:9685"/>
        <dbReference type="Rhea" id="RHEA-COMP:9690"/>
        <dbReference type="ChEBI" id="CHEBI:15378"/>
        <dbReference type="ChEBI" id="CHEBI:29999"/>
        <dbReference type="ChEBI" id="CHEBI:57287"/>
        <dbReference type="ChEBI" id="CHEBI:58343"/>
        <dbReference type="ChEBI" id="CHEBI:64479"/>
        <dbReference type="EC" id="2.7.8.7"/>
    </reaction>
</comment>
<dbReference type="EC" id="2.7.8.7" evidence="8"/>
<keyword evidence="4 8" id="KW-0276">Fatty acid metabolism</keyword>
<feature type="binding site" evidence="8">
    <location>
        <position position="59"/>
    </location>
    <ligand>
        <name>Mg(2+)</name>
        <dbReference type="ChEBI" id="CHEBI:18420"/>
    </ligand>
</feature>
<name>A0A2V3W7N1_9BACI</name>
<proteinExistence type="inferred from homology"/>
<evidence type="ECO:0000259" key="9">
    <source>
        <dbReference type="Pfam" id="PF01648"/>
    </source>
</evidence>
<dbReference type="NCBIfam" id="TIGR00556">
    <property type="entry name" value="pantethn_trn"/>
    <property type="match status" value="1"/>
</dbReference>
<keyword evidence="11" id="KW-1185">Reference proteome</keyword>
<dbReference type="InterPro" id="IPR037143">
    <property type="entry name" value="4-PPantetheinyl_Trfase_dom_sf"/>
</dbReference>
<feature type="binding site" evidence="8">
    <location>
        <position position="8"/>
    </location>
    <ligand>
        <name>Mg(2+)</name>
        <dbReference type="ChEBI" id="CHEBI:18420"/>
    </ligand>
</feature>
<accession>A0A2V3W7N1</accession>
<dbReference type="NCBIfam" id="TIGR00516">
    <property type="entry name" value="acpS"/>
    <property type="match status" value="1"/>
</dbReference>
<evidence type="ECO:0000256" key="7">
    <source>
        <dbReference type="ARBA" id="ARBA00023160"/>
    </source>
</evidence>
<dbReference type="GO" id="GO:0000287">
    <property type="term" value="F:magnesium ion binding"/>
    <property type="evidence" value="ECO:0007669"/>
    <property type="project" value="UniProtKB-UniRule"/>
</dbReference>
<dbReference type="RefSeq" id="WP_110251719.1">
    <property type="nucleotide sequence ID" value="NZ_QJJR01000010.1"/>
</dbReference>
<dbReference type="Pfam" id="PF01648">
    <property type="entry name" value="ACPS"/>
    <property type="match status" value="1"/>
</dbReference>
<dbReference type="EMBL" id="QJJR01000010">
    <property type="protein sequence ID" value="PXW89164.1"/>
    <property type="molecule type" value="Genomic_DNA"/>
</dbReference>
<dbReference type="GO" id="GO:0008897">
    <property type="term" value="F:holo-[acyl-carrier-protein] synthase activity"/>
    <property type="evidence" value="ECO:0007669"/>
    <property type="project" value="UniProtKB-UniRule"/>
</dbReference>
<comment type="caution">
    <text evidence="10">The sequence shown here is derived from an EMBL/GenBank/DDBJ whole genome shotgun (WGS) entry which is preliminary data.</text>
</comment>
<dbReference type="GO" id="GO:0006633">
    <property type="term" value="P:fatty acid biosynthetic process"/>
    <property type="evidence" value="ECO:0007669"/>
    <property type="project" value="UniProtKB-UniRule"/>
</dbReference>
<evidence type="ECO:0000256" key="8">
    <source>
        <dbReference type="HAMAP-Rule" id="MF_00101"/>
    </source>
</evidence>
<dbReference type="GO" id="GO:0005737">
    <property type="term" value="C:cytoplasm"/>
    <property type="evidence" value="ECO:0007669"/>
    <property type="project" value="UniProtKB-SubCell"/>
</dbReference>
<keyword evidence="1 8" id="KW-0444">Lipid biosynthesis</keyword>
<keyword evidence="8" id="KW-0963">Cytoplasm</keyword>
<keyword evidence="5 8" id="KW-0460">Magnesium</keyword>
<dbReference type="InterPro" id="IPR008278">
    <property type="entry name" value="4-PPantetheinyl_Trfase_dom"/>
</dbReference>
<dbReference type="SUPFAM" id="SSF56214">
    <property type="entry name" value="4'-phosphopantetheinyl transferase"/>
    <property type="match status" value="1"/>
</dbReference>
<keyword evidence="7 8" id="KW-0275">Fatty acid biosynthesis</keyword>
<evidence type="ECO:0000256" key="1">
    <source>
        <dbReference type="ARBA" id="ARBA00022516"/>
    </source>
</evidence>
<keyword evidence="3 8" id="KW-0479">Metal-binding</keyword>
<organism evidence="10 11">
    <name type="scientific">Streptohalobacillus salinus</name>
    <dbReference type="NCBI Taxonomy" id="621096"/>
    <lineage>
        <taxon>Bacteria</taxon>
        <taxon>Bacillati</taxon>
        <taxon>Bacillota</taxon>
        <taxon>Bacilli</taxon>
        <taxon>Bacillales</taxon>
        <taxon>Bacillaceae</taxon>
        <taxon>Streptohalobacillus</taxon>
    </lineage>
</organism>
<comment type="function">
    <text evidence="8">Transfers the 4'-phosphopantetheine moiety from coenzyme A to a Ser of acyl-carrier-protein.</text>
</comment>
<comment type="subcellular location">
    <subcellularLocation>
        <location evidence="8">Cytoplasm</location>
    </subcellularLocation>
</comment>
<dbReference type="HAMAP" id="MF_00101">
    <property type="entry name" value="AcpS"/>
    <property type="match status" value="1"/>
</dbReference>
<dbReference type="InterPro" id="IPR004568">
    <property type="entry name" value="Ppantetheine-prot_Trfase_dom"/>
</dbReference>
<reference evidence="10 11" key="1">
    <citation type="submission" date="2018-05" db="EMBL/GenBank/DDBJ databases">
        <title>Genomic Encyclopedia of Type Strains, Phase IV (KMG-IV): sequencing the most valuable type-strain genomes for metagenomic binning, comparative biology and taxonomic classification.</title>
        <authorList>
            <person name="Goeker M."/>
        </authorList>
    </citation>
    <scope>NUCLEOTIDE SEQUENCE [LARGE SCALE GENOMIC DNA]</scope>
    <source>
        <strain evidence="10 11">DSM 22440</strain>
    </source>
</reference>
<evidence type="ECO:0000256" key="5">
    <source>
        <dbReference type="ARBA" id="ARBA00022842"/>
    </source>
</evidence>
<evidence type="ECO:0000256" key="4">
    <source>
        <dbReference type="ARBA" id="ARBA00022832"/>
    </source>
</evidence>
<dbReference type="OrthoDB" id="517356at2"/>
<evidence type="ECO:0000256" key="2">
    <source>
        <dbReference type="ARBA" id="ARBA00022679"/>
    </source>
</evidence>
<feature type="domain" description="4'-phosphopantetheinyl transferase" evidence="9">
    <location>
        <begin position="4"/>
        <end position="112"/>
    </location>
</feature>